<dbReference type="SUPFAM" id="SSF51161">
    <property type="entry name" value="Trimeric LpxA-like enzymes"/>
    <property type="match status" value="1"/>
</dbReference>
<dbReference type="InterPro" id="IPR011004">
    <property type="entry name" value="Trimer_LpxA-like_sf"/>
</dbReference>
<evidence type="ECO:0000313" key="3">
    <source>
        <dbReference type="Proteomes" id="UP000247409"/>
    </source>
</evidence>
<dbReference type="GO" id="GO:0003743">
    <property type="term" value="F:translation initiation factor activity"/>
    <property type="evidence" value="ECO:0007669"/>
    <property type="project" value="UniProtKB-KW"/>
</dbReference>
<proteinExistence type="predicted"/>
<organism evidence="2 3">
    <name type="scientific">Gracilariopsis chorda</name>
    <dbReference type="NCBI Taxonomy" id="448386"/>
    <lineage>
        <taxon>Eukaryota</taxon>
        <taxon>Rhodophyta</taxon>
        <taxon>Florideophyceae</taxon>
        <taxon>Rhodymeniophycidae</taxon>
        <taxon>Gracilariales</taxon>
        <taxon>Gracilariaceae</taxon>
        <taxon>Gracilariopsis</taxon>
    </lineage>
</organism>
<dbReference type="EMBL" id="NBIV01000354">
    <property type="protein sequence ID" value="PXF40145.1"/>
    <property type="molecule type" value="Genomic_DNA"/>
</dbReference>
<dbReference type="STRING" id="448386.A0A2V3IDI1"/>
<feature type="compositionally biased region" description="Low complexity" evidence="1">
    <location>
        <begin position="400"/>
        <end position="409"/>
    </location>
</feature>
<dbReference type="PANTHER" id="PTHR45887:SF1">
    <property type="entry name" value="TRANSLATION INITIATION FACTOR EIF-2B SUBUNIT EPSILON"/>
    <property type="match status" value="1"/>
</dbReference>
<keyword evidence="3" id="KW-1185">Reference proteome</keyword>
<reference evidence="2 3" key="1">
    <citation type="journal article" date="2018" name="Mol. Biol. Evol.">
        <title>Analysis of the draft genome of the red seaweed Gracilariopsis chorda provides insights into genome size evolution in Rhodophyta.</title>
        <authorList>
            <person name="Lee J."/>
            <person name="Yang E.C."/>
            <person name="Graf L."/>
            <person name="Yang J.H."/>
            <person name="Qiu H."/>
            <person name="Zel Zion U."/>
            <person name="Chan C.X."/>
            <person name="Stephens T.G."/>
            <person name="Weber A.P.M."/>
            <person name="Boo G.H."/>
            <person name="Boo S.M."/>
            <person name="Kim K.M."/>
            <person name="Shin Y."/>
            <person name="Jung M."/>
            <person name="Lee S.J."/>
            <person name="Yim H.S."/>
            <person name="Lee J.H."/>
            <person name="Bhattacharya D."/>
            <person name="Yoon H.S."/>
        </authorList>
    </citation>
    <scope>NUCLEOTIDE SEQUENCE [LARGE SCALE GENOMIC DNA]</scope>
    <source>
        <strain evidence="2 3">SKKU-2015</strain>
        <tissue evidence="2">Whole body</tissue>
    </source>
</reference>
<dbReference type="OrthoDB" id="2564at2759"/>
<keyword evidence="2" id="KW-0396">Initiation factor</keyword>
<dbReference type="Gene3D" id="1.25.40.180">
    <property type="match status" value="1"/>
</dbReference>
<dbReference type="GO" id="GO:0031369">
    <property type="term" value="F:translation initiation factor binding"/>
    <property type="evidence" value="ECO:0007669"/>
    <property type="project" value="TreeGrafter"/>
</dbReference>
<dbReference type="InterPro" id="IPR051956">
    <property type="entry name" value="eIF2B_epsilon"/>
</dbReference>
<feature type="region of interest" description="Disordered" evidence="1">
    <location>
        <begin position="311"/>
        <end position="409"/>
    </location>
</feature>
<dbReference type="GO" id="GO:0005851">
    <property type="term" value="C:eukaryotic translation initiation factor 2B complex"/>
    <property type="evidence" value="ECO:0007669"/>
    <property type="project" value="TreeGrafter"/>
</dbReference>
<comment type="caution">
    <text evidence="2">The sequence shown here is derived from an EMBL/GenBank/DDBJ whole genome shotgun (WGS) entry which is preliminary data.</text>
</comment>
<keyword evidence="2" id="KW-0648">Protein biosynthesis</keyword>
<feature type="compositionally biased region" description="Acidic residues" evidence="1">
    <location>
        <begin position="367"/>
        <end position="389"/>
    </location>
</feature>
<sequence>MTSANHNSDEPLKAVIFADSCNAEAAPNFASGKKVLNTSILTWQLAVLARSGVKEAVILSSKPVSHHYFYPLQRLHVSTLSSSSWNGEDDALRDLDRRDDLRPTDDFVLVTAGSVFNVDTALQSGAQFDFVSNVLDCGLEVCSPELLLEFRENFYYDQVRSYIKEKLDGGEAEVFGNRMYAHFVDSAKREYASRITSLASFAQSTLDVLNRWMQPYEEQVFNDHAKNGQAHQLQTAYVVENCAVEDNFTIDMGTHIFDSGICNNVKIGKDVSIVRSIVMDGTEIADRSYVRRSIVEKERKVLMDSIIPDNCYFKSGQDTDEEGHEVREGHEVEKGHEIEHGQEDVKEQEDAKDGEEGHNEEEHIKEDEVEECGGEDGEHEDDEEEDADGEGVLFGEENDGAAPDNDNAADVMDHEADAPEVLDAELKHMVDLSHEWSEGDVSNVCDGRLVDYSYAVALDPFFIEHPVTPNYKSDERHELEEDEDEEDEYVDAADRVLERDERGTNGDIDEIVAGMHTVNLQKEANASNDDNRMEEFVREAFETISRTFEEDIDEENTALEVNSLKLAYHSCFAETLAAIYIGLAQAVEKSEEVVAEL</sequence>
<dbReference type="GO" id="GO:0005085">
    <property type="term" value="F:guanyl-nucleotide exchange factor activity"/>
    <property type="evidence" value="ECO:0007669"/>
    <property type="project" value="TreeGrafter"/>
</dbReference>
<dbReference type="Proteomes" id="UP000247409">
    <property type="component" value="Unassembled WGS sequence"/>
</dbReference>
<accession>A0A2V3IDI1</accession>
<protein>
    <submittedName>
        <fullName evidence="2">Translation initiation factor eIF-2B subunit epsilon</fullName>
    </submittedName>
</protein>
<evidence type="ECO:0000256" key="1">
    <source>
        <dbReference type="SAM" id="MobiDB-lite"/>
    </source>
</evidence>
<gene>
    <name evidence="2" type="ORF">BWQ96_10147</name>
</gene>
<name>A0A2V3IDI1_9FLOR</name>
<dbReference type="SUPFAM" id="SSF53448">
    <property type="entry name" value="Nucleotide-diphospho-sugar transferases"/>
    <property type="match status" value="1"/>
</dbReference>
<evidence type="ECO:0000313" key="2">
    <source>
        <dbReference type="EMBL" id="PXF40145.1"/>
    </source>
</evidence>
<dbReference type="AlphaFoldDB" id="A0A2V3IDI1"/>
<dbReference type="Gene3D" id="2.160.10.10">
    <property type="entry name" value="Hexapeptide repeat proteins"/>
    <property type="match status" value="1"/>
</dbReference>
<feature type="compositionally biased region" description="Basic and acidic residues" evidence="1">
    <location>
        <begin position="324"/>
        <end position="366"/>
    </location>
</feature>
<dbReference type="PANTHER" id="PTHR45887">
    <property type="entry name" value="TRANSLATION INITIATION FACTOR EIF-2B SUBUNIT EPSILON"/>
    <property type="match status" value="1"/>
</dbReference>
<dbReference type="InterPro" id="IPR029044">
    <property type="entry name" value="Nucleotide-diphossugar_trans"/>
</dbReference>